<evidence type="ECO:0000256" key="1">
    <source>
        <dbReference type="SAM" id="Phobius"/>
    </source>
</evidence>
<dbReference type="RefSeq" id="WP_379899828.1">
    <property type="nucleotide sequence ID" value="NZ_JBHRTR010000023.1"/>
</dbReference>
<feature type="transmembrane region" description="Helical" evidence="1">
    <location>
        <begin position="22"/>
        <end position="43"/>
    </location>
</feature>
<feature type="transmembrane region" description="Helical" evidence="1">
    <location>
        <begin position="133"/>
        <end position="152"/>
    </location>
</feature>
<feature type="transmembrane region" description="Helical" evidence="1">
    <location>
        <begin position="64"/>
        <end position="85"/>
    </location>
</feature>
<dbReference type="EMBL" id="JBHRTR010000023">
    <property type="protein sequence ID" value="MFC3227566.1"/>
    <property type="molecule type" value="Genomic_DNA"/>
</dbReference>
<gene>
    <name evidence="2" type="ORF">ACFOGJ_10010</name>
</gene>
<evidence type="ECO:0000313" key="2">
    <source>
        <dbReference type="EMBL" id="MFC3227566.1"/>
    </source>
</evidence>
<comment type="caution">
    <text evidence="2">The sequence shown here is derived from an EMBL/GenBank/DDBJ whole genome shotgun (WGS) entry which is preliminary data.</text>
</comment>
<protein>
    <submittedName>
        <fullName evidence="2">DUF2214 domain-containing protein</fullName>
    </submittedName>
</protein>
<feature type="transmembrane region" description="Helical" evidence="1">
    <location>
        <begin position="97"/>
        <end position="121"/>
    </location>
</feature>
<dbReference type="Proteomes" id="UP001595528">
    <property type="component" value="Unassembled WGS sequence"/>
</dbReference>
<keyword evidence="1" id="KW-1133">Transmembrane helix</keyword>
<organism evidence="2 3">
    <name type="scientific">Marinibaculum pumilum</name>
    <dbReference type="NCBI Taxonomy" id="1766165"/>
    <lineage>
        <taxon>Bacteria</taxon>
        <taxon>Pseudomonadati</taxon>
        <taxon>Pseudomonadota</taxon>
        <taxon>Alphaproteobacteria</taxon>
        <taxon>Rhodospirillales</taxon>
        <taxon>Rhodospirillaceae</taxon>
        <taxon>Marinibaculum</taxon>
    </lineage>
</organism>
<name>A0ABV7KYR9_9PROT</name>
<proteinExistence type="predicted"/>
<evidence type="ECO:0000313" key="3">
    <source>
        <dbReference type="Proteomes" id="UP001595528"/>
    </source>
</evidence>
<keyword evidence="1" id="KW-0472">Membrane</keyword>
<accession>A0ABV7KYR9</accession>
<reference evidence="3" key="1">
    <citation type="journal article" date="2019" name="Int. J. Syst. Evol. Microbiol.">
        <title>The Global Catalogue of Microorganisms (GCM) 10K type strain sequencing project: providing services to taxonomists for standard genome sequencing and annotation.</title>
        <authorList>
            <consortium name="The Broad Institute Genomics Platform"/>
            <consortium name="The Broad Institute Genome Sequencing Center for Infectious Disease"/>
            <person name="Wu L."/>
            <person name="Ma J."/>
        </authorList>
    </citation>
    <scope>NUCLEOTIDE SEQUENCE [LARGE SCALE GENOMIC DNA]</scope>
    <source>
        <strain evidence="3">KCTC 42964</strain>
    </source>
</reference>
<keyword evidence="1" id="KW-0812">Transmembrane</keyword>
<sequence length="154" mass="15695">MDALLAALSESGPAQLIRFSRWGYAAVNTAHVASLAVLVGAILPLDLRLLGAWRAVPLEPLARILVPVAAAGLACALLTGLLLFSTRAPGYAGIDLFWVKLALIAAGSLHAIAVQAGPGLASLSSRGRRLSGGISLACWAGALVSGRFLAFVGD</sequence>
<keyword evidence="3" id="KW-1185">Reference proteome</keyword>